<sequence length="483" mass="53696">MKTESKKTPPIRRRKFIRDFSAAGAGFMIVPRYVLGGNGYLAPSDKLNVAGIGVGGRGRGVLNGVFNNGTTNIVALCDVDDVTAAKTFEKFEKAPRYRDFRVMLEKQKDIDAVTIATPDHTHAVAAMAAMQMGKHVYVEKPLTHNVYEARMLTEVARKNKLVTQMGNQGASGEGTWQTVEIIQSGIIGEVTTVHCWTNRPIWPQGIATPKGGSKIPDTLDWDLWLGPAKFRDYHPDYLPFKWRGWWDFGTGALGDMACHIVDVAFRALKLGYPTSVEASVTAVYESDFVLADYNDSFPPSTKIHFNFPARDGLPAVKLAWYDGGLRPERPDELGHDEPMGDGGGGVIFEGTKGKLMCDTYGANPRLLPLSKMKEFTPPKPMFRRIEEGHQQSWVNACKGGEQTASNFDIAGPLTEMILMGNLAVRSYNHKVLKDGKKPTDWAPWTYPGRKRLDWDGEAMKITNFDLANEFVKREYRDGWSLGV</sequence>
<gene>
    <name evidence="3" type="ORF">QQ020_18935</name>
</gene>
<dbReference type="PANTHER" id="PTHR43818">
    <property type="entry name" value="BCDNA.GH03377"/>
    <property type="match status" value="1"/>
</dbReference>
<keyword evidence="4" id="KW-1185">Reference proteome</keyword>
<dbReference type="PANTHER" id="PTHR43818:SF10">
    <property type="entry name" value="NADH-DEPENDENT DEHYDROGENASE-RELATED"/>
    <property type="match status" value="1"/>
</dbReference>
<dbReference type="SUPFAM" id="SSF55347">
    <property type="entry name" value="Glyceraldehyde-3-phosphate dehydrogenase-like, C-terminal domain"/>
    <property type="match status" value="1"/>
</dbReference>
<dbReference type="RefSeq" id="WP_346759495.1">
    <property type="nucleotide sequence ID" value="NZ_JAUJEB010000004.1"/>
</dbReference>
<evidence type="ECO:0000259" key="1">
    <source>
        <dbReference type="Pfam" id="PF01408"/>
    </source>
</evidence>
<organism evidence="3 4">
    <name type="scientific">Agaribacillus aureus</name>
    <dbReference type="NCBI Taxonomy" id="3051825"/>
    <lineage>
        <taxon>Bacteria</taxon>
        <taxon>Pseudomonadati</taxon>
        <taxon>Bacteroidota</taxon>
        <taxon>Cytophagia</taxon>
        <taxon>Cytophagales</taxon>
        <taxon>Splendidivirgaceae</taxon>
        <taxon>Agaribacillus</taxon>
    </lineage>
</organism>
<comment type="caution">
    <text evidence="3">The sequence shown here is derived from an EMBL/GenBank/DDBJ whole genome shotgun (WGS) entry which is preliminary data.</text>
</comment>
<proteinExistence type="predicted"/>
<dbReference type="Gene3D" id="3.30.360.10">
    <property type="entry name" value="Dihydrodipicolinate Reductase, domain 2"/>
    <property type="match status" value="1"/>
</dbReference>
<dbReference type="Pfam" id="PF19051">
    <property type="entry name" value="GFO_IDH_MocA_C2"/>
    <property type="match status" value="1"/>
</dbReference>
<dbReference type="Gene3D" id="3.40.50.720">
    <property type="entry name" value="NAD(P)-binding Rossmann-like Domain"/>
    <property type="match status" value="1"/>
</dbReference>
<dbReference type="Pfam" id="PF01408">
    <property type="entry name" value="GFO_IDH_MocA"/>
    <property type="match status" value="1"/>
</dbReference>
<name>A0ABT8LBL9_9BACT</name>
<evidence type="ECO:0000313" key="3">
    <source>
        <dbReference type="EMBL" id="MDN5214160.1"/>
    </source>
</evidence>
<feature type="domain" description="Gfo/Idh/MocA-like oxidoreductase N-terminal" evidence="1">
    <location>
        <begin position="48"/>
        <end position="166"/>
    </location>
</feature>
<dbReference type="InterPro" id="IPR000683">
    <property type="entry name" value="Gfo/Idh/MocA-like_OxRdtase_N"/>
</dbReference>
<evidence type="ECO:0000313" key="4">
    <source>
        <dbReference type="Proteomes" id="UP001172083"/>
    </source>
</evidence>
<accession>A0ABT8LBL9</accession>
<dbReference type="InterPro" id="IPR043906">
    <property type="entry name" value="Gfo/Idh/MocA_OxRdtase_bact_C"/>
</dbReference>
<dbReference type="InterPro" id="IPR050463">
    <property type="entry name" value="Gfo/Idh/MocA_oxidrdct_glycsds"/>
</dbReference>
<evidence type="ECO:0000259" key="2">
    <source>
        <dbReference type="Pfam" id="PF19051"/>
    </source>
</evidence>
<protein>
    <submittedName>
        <fullName evidence="3">Gfo/Idh/MocA family oxidoreductase</fullName>
    </submittedName>
</protein>
<dbReference type="InterPro" id="IPR036291">
    <property type="entry name" value="NAD(P)-bd_dom_sf"/>
</dbReference>
<dbReference type="Proteomes" id="UP001172083">
    <property type="component" value="Unassembled WGS sequence"/>
</dbReference>
<dbReference type="EMBL" id="JAUJEB010000004">
    <property type="protein sequence ID" value="MDN5214160.1"/>
    <property type="molecule type" value="Genomic_DNA"/>
</dbReference>
<reference evidence="3" key="1">
    <citation type="submission" date="2023-06" db="EMBL/GenBank/DDBJ databases">
        <title>Genomic of Agaribacillus aureum.</title>
        <authorList>
            <person name="Wang G."/>
        </authorList>
    </citation>
    <scope>NUCLEOTIDE SEQUENCE</scope>
    <source>
        <strain evidence="3">BMA12</strain>
    </source>
</reference>
<dbReference type="SUPFAM" id="SSF51735">
    <property type="entry name" value="NAD(P)-binding Rossmann-fold domains"/>
    <property type="match status" value="1"/>
</dbReference>
<feature type="domain" description="Gfo/Idh/MocA-like oxidoreductase bacterial type C-terminal" evidence="2">
    <location>
        <begin position="213"/>
        <end position="263"/>
    </location>
</feature>